<accession>A0A1J3FRG5</accession>
<protein>
    <submittedName>
        <fullName evidence="1">Plastidial pyruvate kinase 4, chloroplastic</fullName>
    </submittedName>
</protein>
<evidence type="ECO:0000313" key="1">
    <source>
        <dbReference type="EMBL" id="JAU46415.1"/>
    </source>
</evidence>
<sequence>MTLCMSQSTTTTSVTNLFTTQSNVIQLVDMLATESNHLFKAKILCFSSRNHHMNSHHRKTCSLSLLNQMQIRVPRTLSFASPNGKGEAESCNRLEAISGDKASTECT</sequence>
<reference evidence="1" key="1">
    <citation type="submission" date="2016-07" db="EMBL/GenBank/DDBJ databases">
        <title>De novo transcriptome assembly of four accessions of the metal hyperaccumulator plant Noccaea caerulescens.</title>
        <authorList>
            <person name="Blande D."/>
            <person name="Halimaa P."/>
            <person name="Tervahauta A.I."/>
            <person name="Aarts M.G."/>
            <person name="Karenlampi S.O."/>
        </authorList>
    </citation>
    <scope>NUCLEOTIDE SEQUENCE</scope>
</reference>
<dbReference type="EMBL" id="GEVK01006417">
    <property type="protein sequence ID" value="JAU46415.1"/>
    <property type="molecule type" value="Transcribed_RNA"/>
</dbReference>
<keyword evidence="1" id="KW-0808">Transferase</keyword>
<keyword evidence="1" id="KW-0670">Pyruvate</keyword>
<gene>
    <name evidence="1" type="ORF">LC_TR17424_c1_g1_i1_g.59585</name>
</gene>
<dbReference type="GO" id="GO:0016301">
    <property type="term" value="F:kinase activity"/>
    <property type="evidence" value="ECO:0007669"/>
    <property type="project" value="UniProtKB-KW"/>
</dbReference>
<organism evidence="1">
    <name type="scientific">Noccaea caerulescens</name>
    <name type="common">Alpine penny-cress</name>
    <name type="synonym">Thlaspi caerulescens</name>
    <dbReference type="NCBI Taxonomy" id="107243"/>
    <lineage>
        <taxon>Eukaryota</taxon>
        <taxon>Viridiplantae</taxon>
        <taxon>Streptophyta</taxon>
        <taxon>Embryophyta</taxon>
        <taxon>Tracheophyta</taxon>
        <taxon>Spermatophyta</taxon>
        <taxon>Magnoliopsida</taxon>
        <taxon>eudicotyledons</taxon>
        <taxon>Gunneridae</taxon>
        <taxon>Pentapetalae</taxon>
        <taxon>rosids</taxon>
        <taxon>malvids</taxon>
        <taxon>Brassicales</taxon>
        <taxon>Brassicaceae</taxon>
        <taxon>Coluteocarpeae</taxon>
        <taxon>Noccaea</taxon>
    </lineage>
</organism>
<name>A0A1J3FRG5_NOCCA</name>
<proteinExistence type="predicted"/>
<dbReference type="AlphaFoldDB" id="A0A1J3FRG5"/>
<keyword evidence="1" id="KW-0418">Kinase</keyword>